<dbReference type="RefSeq" id="XP_005713820.1">
    <property type="nucleotide sequence ID" value="XM_005713763.1"/>
</dbReference>
<feature type="region of interest" description="Disordered" evidence="1">
    <location>
        <begin position="1"/>
        <end position="73"/>
    </location>
</feature>
<accession>R7Q9F9</accession>
<dbReference type="GeneID" id="17321535"/>
<dbReference type="AlphaFoldDB" id="R7Q9F9"/>
<dbReference type="Gramene" id="CDF34001">
    <property type="protein sequence ID" value="CDF34001"/>
    <property type="gene ID" value="CHC_T00002634001"/>
</dbReference>
<organism evidence="2 3">
    <name type="scientific">Chondrus crispus</name>
    <name type="common">Carrageen Irish moss</name>
    <name type="synonym">Polymorpha crispa</name>
    <dbReference type="NCBI Taxonomy" id="2769"/>
    <lineage>
        <taxon>Eukaryota</taxon>
        <taxon>Rhodophyta</taxon>
        <taxon>Florideophyceae</taxon>
        <taxon>Rhodymeniophycidae</taxon>
        <taxon>Gigartinales</taxon>
        <taxon>Gigartinaceae</taxon>
        <taxon>Chondrus</taxon>
    </lineage>
</organism>
<feature type="compositionally biased region" description="Low complexity" evidence="1">
    <location>
        <begin position="30"/>
        <end position="45"/>
    </location>
</feature>
<proteinExistence type="predicted"/>
<evidence type="ECO:0000313" key="3">
    <source>
        <dbReference type="Proteomes" id="UP000012073"/>
    </source>
</evidence>
<protein>
    <submittedName>
        <fullName evidence="2">Uncharacterized protein</fullName>
    </submittedName>
</protein>
<gene>
    <name evidence="2" type="ORF">CHC_T00002634001</name>
</gene>
<evidence type="ECO:0000256" key="1">
    <source>
        <dbReference type="SAM" id="MobiDB-lite"/>
    </source>
</evidence>
<dbReference type="KEGG" id="ccp:CHC_T00002634001"/>
<dbReference type="EMBL" id="HG001666">
    <property type="protein sequence ID" value="CDF34001.1"/>
    <property type="molecule type" value="Genomic_DNA"/>
</dbReference>
<reference evidence="3" key="1">
    <citation type="journal article" date="2013" name="Proc. Natl. Acad. Sci. U.S.A.">
        <title>Genome structure and metabolic features in the red seaweed Chondrus crispus shed light on evolution of the Archaeplastida.</title>
        <authorList>
            <person name="Collen J."/>
            <person name="Porcel B."/>
            <person name="Carre W."/>
            <person name="Ball S.G."/>
            <person name="Chaparro C."/>
            <person name="Tonon T."/>
            <person name="Barbeyron T."/>
            <person name="Michel G."/>
            <person name="Noel B."/>
            <person name="Valentin K."/>
            <person name="Elias M."/>
            <person name="Artiguenave F."/>
            <person name="Arun A."/>
            <person name="Aury J.M."/>
            <person name="Barbosa-Neto J.F."/>
            <person name="Bothwell J.H."/>
            <person name="Bouget F.Y."/>
            <person name="Brillet L."/>
            <person name="Cabello-Hurtado F."/>
            <person name="Capella-Gutierrez S."/>
            <person name="Charrier B."/>
            <person name="Cladiere L."/>
            <person name="Cock J.M."/>
            <person name="Coelho S.M."/>
            <person name="Colleoni C."/>
            <person name="Czjzek M."/>
            <person name="Da Silva C."/>
            <person name="Delage L."/>
            <person name="Denoeud F."/>
            <person name="Deschamps P."/>
            <person name="Dittami S.M."/>
            <person name="Gabaldon T."/>
            <person name="Gachon C.M."/>
            <person name="Groisillier A."/>
            <person name="Herve C."/>
            <person name="Jabbari K."/>
            <person name="Katinka M."/>
            <person name="Kloareg B."/>
            <person name="Kowalczyk N."/>
            <person name="Labadie K."/>
            <person name="Leblanc C."/>
            <person name="Lopez P.J."/>
            <person name="McLachlan D.H."/>
            <person name="Meslet-Cladiere L."/>
            <person name="Moustafa A."/>
            <person name="Nehr Z."/>
            <person name="Nyvall Collen P."/>
            <person name="Panaud O."/>
            <person name="Partensky F."/>
            <person name="Poulain J."/>
            <person name="Rensing S.A."/>
            <person name="Rousvoal S."/>
            <person name="Samson G."/>
            <person name="Symeonidi A."/>
            <person name="Weissenbach J."/>
            <person name="Zambounis A."/>
            <person name="Wincker P."/>
            <person name="Boyen C."/>
        </authorList>
    </citation>
    <scope>NUCLEOTIDE SEQUENCE [LARGE SCALE GENOMIC DNA]</scope>
    <source>
        <strain evidence="3">cv. Stackhouse</strain>
    </source>
</reference>
<sequence>MHQPVSSNSLQPPSLPISSTSSFPPHPHFSPKTPAQPTTTSSISLPPLPPTFSQPIPCDHHKRKHHETYTLPEPWNDMDTIHGMDMDTIHGMEMVTGPVPARVVEYMYNQADSRAKKSANDKKLVLRKRLKESNHSETGSRSAISSRREAKVSRMYRQEYLHSTQDELRQSAKDKALLLAYLKCLRKFIDDNKLTLDERRTDNTLDAVID</sequence>
<evidence type="ECO:0000313" key="2">
    <source>
        <dbReference type="EMBL" id="CDF34001.1"/>
    </source>
</evidence>
<keyword evidence="3" id="KW-1185">Reference proteome</keyword>
<name>R7Q9F9_CHOCR</name>
<dbReference type="Proteomes" id="UP000012073">
    <property type="component" value="Unassembled WGS sequence"/>
</dbReference>
<feature type="compositionally biased region" description="Polar residues" evidence="1">
    <location>
        <begin position="1"/>
        <end position="12"/>
    </location>
</feature>